<keyword evidence="4" id="KW-0812">Transmembrane</keyword>
<proteinExistence type="inferred from homology"/>
<feature type="region of interest" description="Disordered" evidence="3">
    <location>
        <begin position="165"/>
        <end position="184"/>
    </location>
</feature>
<evidence type="ECO:0000256" key="3">
    <source>
        <dbReference type="SAM" id="MobiDB-lite"/>
    </source>
</evidence>
<name>A0ABD1MYZ3_9FABA</name>
<dbReference type="InterPro" id="IPR014729">
    <property type="entry name" value="Rossmann-like_a/b/a_fold"/>
</dbReference>
<dbReference type="InterPro" id="IPR001308">
    <property type="entry name" value="ETF_a/FixB"/>
</dbReference>
<dbReference type="PANTHER" id="PTHR43153:SF1">
    <property type="entry name" value="ELECTRON TRANSFER FLAVOPROTEIN SUBUNIT ALPHA, MITOCHONDRIAL"/>
    <property type="match status" value="1"/>
</dbReference>
<protein>
    <recommendedName>
        <fullName evidence="5">Electron transfer flavoprotein alpha/beta-subunit N-terminal domain-containing protein</fullName>
    </recommendedName>
</protein>
<feature type="compositionally biased region" description="Polar residues" evidence="3">
    <location>
        <begin position="172"/>
        <end position="183"/>
    </location>
</feature>
<organism evidence="6 7">
    <name type="scientific">Flemingia macrophylla</name>
    <dbReference type="NCBI Taxonomy" id="520843"/>
    <lineage>
        <taxon>Eukaryota</taxon>
        <taxon>Viridiplantae</taxon>
        <taxon>Streptophyta</taxon>
        <taxon>Embryophyta</taxon>
        <taxon>Tracheophyta</taxon>
        <taxon>Spermatophyta</taxon>
        <taxon>Magnoliopsida</taxon>
        <taxon>eudicotyledons</taxon>
        <taxon>Gunneridae</taxon>
        <taxon>Pentapetalae</taxon>
        <taxon>rosids</taxon>
        <taxon>fabids</taxon>
        <taxon>Fabales</taxon>
        <taxon>Fabaceae</taxon>
        <taxon>Papilionoideae</taxon>
        <taxon>50 kb inversion clade</taxon>
        <taxon>NPAAA clade</taxon>
        <taxon>indigoferoid/millettioid clade</taxon>
        <taxon>Phaseoleae</taxon>
        <taxon>Flemingia</taxon>
    </lineage>
</organism>
<dbReference type="Proteomes" id="UP001603857">
    <property type="component" value="Unassembled WGS sequence"/>
</dbReference>
<evidence type="ECO:0000256" key="1">
    <source>
        <dbReference type="ARBA" id="ARBA00004305"/>
    </source>
</evidence>
<keyword evidence="4" id="KW-0472">Membrane</keyword>
<evidence type="ECO:0000313" key="7">
    <source>
        <dbReference type="Proteomes" id="UP001603857"/>
    </source>
</evidence>
<gene>
    <name evidence="6" type="ORF">Fmac_008145</name>
</gene>
<sequence length="203" mass="21894">MKLVGSSVVALIFVLFCSLSSIFLVPFVLVALKETRSLLRLFFVPFLGRNPKTQHVSKSHFSNSGVRQISELQFIPGVVGVGLIGVFLLSWLTFAALSVVKQCASKPWSKLVHLVQQSGGYSHIIVAANSFGKDVMPRAVALLDVSPITVVTEISDSNTCVSEKLRNEGQKSQKTQRNDTGPSSERLALASGRLALGRRALGA</sequence>
<dbReference type="Gene3D" id="3.40.50.620">
    <property type="entry name" value="HUPs"/>
    <property type="match status" value="1"/>
</dbReference>
<feature type="domain" description="Electron transfer flavoprotein alpha/beta-subunit N-terminal" evidence="5">
    <location>
        <begin position="105"/>
        <end position="159"/>
    </location>
</feature>
<evidence type="ECO:0000313" key="6">
    <source>
        <dbReference type="EMBL" id="KAL2340205.1"/>
    </source>
</evidence>
<accession>A0ABD1MYZ3</accession>
<comment type="caution">
    <text evidence="6">The sequence shown here is derived from an EMBL/GenBank/DDBJ whole genome shotgun (WGS) entry which is preliminary data.</text>
</comment>
<dbReference type="Pfam" id="PF01012">
    <property type="entry name" value="ETF"/>
    <property type="match status" value="1"/>
</dbReference>
<comment type="similarity">
    <text evidence="2">Belongs to the ETF alpha-subunit/FixB family.</text>
</comment>
<dbReference type="GO" id="GO:0005759">
    <property type="term" value="C:mitochondrial matrix"/>
    <property type="evidence" value="ECO:0007669"/>
    <property type="project" value="UniProtKB-SubCell"/>
</dbReference>
<comment type="subcellular location">
    <subcellularLocation>
        <location evidence="1">Mitochondrion matrix</location>
    </subcellularLocation>
</comment>
<keyword evidence="4" id="KW-1133">Transmembrane helix</keyword>
<feature type="transmembrane region" description="Helical" evidence="4">
    <location>
        <begin position="74"/>
        <end position="100"/>
    </location>
</feature>
<evidence type="ECO:0000256" key="2">
    <source>
        <dbReference type="ARBA" id="ARBA00005817"/>
    </source>
</evidence>
<dbReference type="InterPro" id="IPR014730">
    <property type="entry name" value="ETF_a/b_N"/>
</dbReference>
<evidence type="ECO:0000256" key="4">
    <source>
        <dbReference type="SAM" id="Phobius"/>
    </source>
</evidence>
<dbReference type="EMBL" id="JBGMDY010000003">
    <property type="protein sequence ID" value="KAL2340205.1"/>
    <property type="molecule type" value="Genomic_DNA"/>
</dbReference>
<dbReference type="PANTHER" id="PTHR43153">
    <property type="entry name" value="ELECTRON TRANSFER FLAVOPROTEIN ALPHA"/>
    <property type="match status" value="1"/>
</dbReference>
<dbReference type="AlphaFoldDB" id="A0ABD1MYZ3"/>
<feature type="transmembrane region" description="Helical" evidence="4">
    <location>
        <begin position="7"/>
        <end position="32"/>
    </location>
</feature>
<reference evidence="6 7" key="1">
    <citation type="submission" date="2024-08" db="EMBL/GenBank/DDBJ databases">
        <title>Insights into the chromosomal genome structure of Flemingia macrophylla.</title>
        <authorList>
            <person name="Ding Y."/>
            <person name="Zhao Y."/>
            <person name="Bi W."/>
            <person name="Wu M."/>
            <person name="Zhao G."/>
            <person name="Gong Y."/>
            <person name="Li W."/>
            <person name="Zhang P."/>
        </authorList>
    </citation>
    <scope>NUCLEOTIDE SEQUENCE [LARGE SCALE GENOMIC DNA]</scope>
    <source>
        <strain evidence="6">DYQJB</strain>
        <tissue evidence="6">Leaf</tissue>
    </source>
</reference>
<dbReference type="SUPFAM" id="SSF52402">
    <property type="entry name" value="Adenine nucleotide alpha hydrolases-like"/>
    <property type="match status" value="1"/>
</dbReference>
<keyword evidence="7" id="KW-1185">Reference proteome</keyword>
<evidence type="ECO:0000259" key="5">
    <source>
        <dbReference type="Pfam" id="PF01012"/>
    </source>
</evidence>